<dbReference type="EMBL" id="CP163441">
    <property type="protein sequence ID" value="XDQ47904.1"/>
    <property type="molecule type" value="Genomic_DNA"/>
</dbReference>
<dbReference type="InterPro" id="IPR011990">
    <property type="entry name" value="TPR-like_helical_dom_sf"/>
</dbReference>
<dbReference type="GO" id="GO:0006355">
    <property type="term" value="P:regulation of DNA-templated transcription"/>
    <property type="evidence" value="ECO:0007669"/>
    <property type="project" value="InterPro"/>
</dbReference>
<dbReference type="SUPFAM" id="SSF46894">
    <property type="entry name" value="C-terminal effector domain of the bipartite response regulators"/>
    <property type="match status" value="1"/>
</dbReference>
<evidence type="ECO:0000259" key="1">
    <source>
        <dbReference type="PROSITE" id="PS50043"/>
    </source>
</evidence>
<dbReference type="GO" id="GO:0016887">
    <property type="term" value="F:ATP hydrolysis activity"/>
    <property type="evidence" value="ECO:0007669"/>
    <property type="project" value="InterPro"/>
</dbReference>
<dbReference type="SUPFAM" id="SSF52540">
    <property type="entry name" value="P-loop containing nucleoside triphosphate hydrolases"/>
    <property type="match status" value="1"/>
</dbReference>
<sequence>MPAVPGGVVSRRALYARLATGTRVTTLSAPAGSGKTVLLRSWIRDTGLADRAACVSVQREERDPQRFWIAVCNALRATDAVAGLVRPLTEAPEPDGWTIVERLLHDLAALAGPVWLVIDDLHELRSAEAQRQLELLLLRAPTQLRFVLATRRDLRLGLHRLRLEAQLTEIRADSLRFSPEEAGALFRGAGVELSGPTLARLHERTEGWAAGLRLAALSLAGHPDPEGFAAGFAGSERTVADYLLAEVMERQSEDVRRVLLRTSVLERVNGELADLLTGGSGAERVLQDLEEAGAFVISLDARRSWFRYHTLFSDLLQLELRRTAPEEVAVVHRAAAGWYAEHGYPVEAIRHAQAAGDWGPAARLLSDHWIGLGLDGQAAAAHALLAGFPAELIAADAELTALAALDEAEHGSLAEVERRLALATRRPERVRADRREHVDLMVTVLRLLLARQRGDLPAVVEEARRLLGSGEVLDAELERGAELRALALISLGIAETWSQRYEDADRHLERGVALARRTGRPYLEVLGLAHWAVVALSRELAVAAERGRQAMELAHRHGWADERIVTAAHVALGLHMLWRGRLDEAEPWWERAERAVRQETDPVTVLILHYGRGLLDLARIRDVDALAGFRAAERVTRLVAARHPLATKARAFQLHTLVRLGEVELAERALAEMDPRERETGETRVALAALRLARDDPQAATVALAPVLDGSAPLMEPRGWLVQPLLLDAIARDALGDQAAARRTLESALGLAAPDATVLPFLLHPVPALLERHARRGTAHAGMVCEILDLLAGKRREPAAGTPSRLREPLTHSETRVLRYLPTNLPAPEIADELSLSVNTVRTHMRHLYGKLGTHSRSQAVERARALGLLAPSARGS</sequence>
<dbReference type="RefSeq" id="WP_369226760.1">
    <property type="nucleotide sequence ID" value="NZ_CP163441.1"/>
</dbReference>
<dbReference type="Gene3D" id="3.40.50.300">
    <property type="entry name" value="P-loop containing nucleotide triphosphate hydrolases"/>
    <property type="match status" value="1"/>
</dbReference>
<dbReference type="Pfam" id="PF17874">
    <property type="entry name" value="TPR_MalT"/>
    <property type="match status" value="1"/>
</dbReference>
<evidence type="ECO:0000313" key="2">
    <source>
        <dbReference type="EMBL" id="XDQ47904.1"/>
    </source>
</evidence>
<feature type="domain" description="HTH luxR-type" evidence="1">
    <location>
        <begin position="803"/>
        <end position="868"/>
    </location>
</feature>
<dbReference type="Gene3D" id="1.10.10.10">
    <property type="entry name" value="Winged helix-like DNA-binding domain superfamily/Winged helix DNA-binding domain"/>
    <property type="match status" value="1"/>
</dbReference>
<dbReference type="AlphaFoldDB" id="A0AB39QZ51"/>
<dbReference type="InterPro" id="IPR059106">
    <property type="entry name" value="WHD_MalT"/>
</dbReference>
<gene>
    <name evidence="2" type="ORF">AB5J52_39705</name>
</gene>
<dbReference type="InterPro" id="IPR036388">
    <property type="entry name" value="WH-like_DNA-bd_sf"/>
</dbReference>
<dbReference type="Pfam" id="PF00196">
    <property type="entry name" value="GerE"/>
    <property type="match status" value="1"/>
</dbReference>
<dbReference type="InterPro" id="IPR041617">
    <property type="entry name" value="TPR_MalT"/>
</dbReference>
<dbReference type="Pfam" id="PF25873">
    <property type="entry name" value="WHD_MalT"/>
    <property type="match status" value="1"/>
</dbReference>
<reference evidence="2" key="1">
    <citation type="submission" date="2024-07" db="EMBL/GenBank/DDBJ databases">
        <authorList>
            <person name="Yu S.T."/>
        </authorList>
    </citation>
    <scope>NUCLEOTIDE SEQUENCE</scope>
    <source>
        <strain evidence="2">R39</strain>
    </source>
</reference>
<organism evidence="2">
    <name type="scientific">Streptomyces sp. R39</name>
    <dbReference type="NCBI Taxonomy" id="3238631"/>
    <lineage>
        <taxon>Bacteria</taxon>
        <taxon>Bacillati</taxon>
        <taxon>Actinomycetota</taxon>
        <taxon>Actinomycetes</taxon>
        <taxon>Kitasatosporales</taxon>
        <taxon>Streptomycetaceae</taxon>
        <taxon>Streptomyces</taxon>
    </lineage>
</organism>
<dbReference type="InterPro" id="IPR016032">
    <property type="entry name" value="Sig_transdc_resp-reg_C-effctor"/>
</dbReference>
<dbReference type="InterPro" id="IPR049945">
    <property type="entry name" value="AAA_22"/>
</dbReference>
<dbReference type="InterPro" id="IPR027417">
    <property type="entry name" value="P-loop_NTPase"/>
</dbReference>
<protein>
    <submittedName>
        <fullName evidence="2">LuxR C-terminal-related transcriptional regulator</fullName>
    </submittedName>
</protein>
<dbReference type="CDD" id="cd06170">
    <property type="entry name" value="LuxR_C_like"/>
    <property type="match status" value="1"/>
</dbReference>
<name>A0AB39QZ51_9ACTN</name>
<dbReference type="SMART" id="SM00421">
    <property type="entry name" value="HTH_LUXR"/>
    <property type="match status" value="1"/>
</dbReference>
<dbReference type="GO" id="GO:0003677">
    <property type="term" value="F:DNA binding"/>
    <property type="evidence" value="ECO:0007669"/>
    <property type="project" value="InterPro"/>
</dbReference>
<dbReference type="PROSITE" id="PS50043">
    <property type="entry name" value="HTH_LUXR_2"/>
    <property type="match status" value="1"/>
</dbReference>
<proteinExistence type="predicted"/>
<dbReference type="Pfam" id="PF13401">
    <property type="entry name" value="AAA_22"/>
    <property type="match status" value="1"/>
</dbReference>
<dbReference type="InterPro" id="IPR000792">
    <property type="entry name" value="Tscrpt_reg_LuxR_C"/>
</dbReference>
<dbReference type="Gene3D" id="1.25.40.10">
    <property type="entry name" value="Tetratricopeptide repeat domain"/>
    <property type="match status" value="1"/>
</dbReference>
<accession>A0AB39QZ51</accession>